<comment type="caution">
    <text evidence="4">The sequence shown here is derived from an EMBL/GenBank/DDBJ whole genome shotgun (WGS) entry which is preliminary data.</text>
</comment>
<dbReference type="SUPFAM" id="SSF51735">
    <property type="entry name" value="NAD(P)-binding Rossmann-fold domains"/>
    <property type="match status" value="1"/>
</dbReference>
<dbReference type="GO" id="GO:0016614">
    <property type="term" value="F:oxidoreductase activity, acting on CH-OH group of donors"/>
    <property type="evidence" value="ECO:0007669"/>
    <property type="project" value="UniProtKB-ARBA"/>
</dbReference>
<dbReference type="InterPro" id="IPR036291">
    <property type="entry name" value="NAD(P)-bd_dom_sf"/>
</dbReference>
<accession>A0A953HV90</accession>
<dbReference type="PRINTS" id="PR00081">
    <property type="entry name" value="GDHRDH"/>
</dbReference>
<evidence type="ECO:0000256" key="2">
    <source>
        <dbReference type="ARBA" id="ARBA00023002"/>
    </source>
</evidence>
<proteinExistence type="inferred from homology"/>
<comment type="similarity">
    <text evidence="1">Belongs to the short-chain dehydrogenases/reductases (SDR) family.</text>
</comment>
<keyword evidence="5" id="KW-1185">Reference proteome</keyword>
<organism evidence="4 5">
    <name type="scientific">Membranihabitans marinus</name>
    <dbReference type="NCBI Taxonomy" id="1227546"/>
    <lineage>
        <taxon>Bacteria</taxon>
        <taxon>Pseudomonadati</taxon>
        <taxon>Bacteroidota</taxon>
        <taxon>Saprospiria</taxon>
        <taxon>Saprospirales</taxon>
        <taxon>Saprospiraceae</taxon>
        <taxon>Membranihabitans</taxon>
    </lineage>
</organism>
<feature type="region of interest" description="Disordered" evidence="3">
    <location>
        <begin position="1"/>
        <end position="27"/>
    </location>
</feature>
<dbReference type="Gene3D" id="3.40.50.720">
    <property type="entry name" value="NAD(P)-binding Rossmann-like Domain"/>
    <property type="match status" value="1"/>
</dbReference>
<dbReference type="PANTHER" id="PTHR48107">
    <property type="entry name" value="NADPH-DEPENDENT ALDEHYDE REDUCTASE-LIKE PROTEIN, CHLOROPLASTIC-RELATED"/>
    <property type="match status" value="1"/>
</dbReference>
<evidence type="ECO:0000256" key="3">
    <source>
        <dbReference type="SAM" id="MobiDB-lite"/>
    </source>
</evidence>
<dbReference type="PROSITE" id="PS00061">
    <property type="entry name" value="ADH_SHORT"/>
    <property type="match status" value="1"/>
</dbReference>
<evidence type="ECO:0000313" key="4">
    <source>
        <dbReference type="EMBL" id="MBY5959075.1"/>
    </source>
</evidence>
<dbReference type="PRINTS" id="PR00080">
    <property type="entry name" value="SDRFAMILY"/>
</dbReference>
<name>A0A953HV90_9BACT</name>
<evidence type="ECO:0000256" key="1">
    <source>
        <dbReference type="ARBA" id="ARBA00006484"/>
    </source>
</evidence>
<protein>
    <submittedName>
        <fullName evidence="4">SDR family oxidoreductase</fullName>
    </submittedName>
</protein>
<dbReference type="PANTHER" id="PTHR48107:SF16">
    <property type="entry name" value="NADPH-DEPENDENT ALDEHYDE REDUCTASE 1, CHLOROPLASTIC"/>
    <property type="match status" value="1"/>
</dbReference>
<dbReference type="Pfam" id="PF13561">
    <property type="entry name" value="adh_short_C2"/>
    <property type="match status" value="1"/>
</dbReference>
<dbReference type="CDD" id="cd05355">
    <property type="entry name" value="SDR_c1"/>
    <property type="match status" value="1"/>
</dbReference>
<reference evidence="4" key="1">
    <citation type="submission" date="2021-06" db="EMBL/GenBank/DDBJ databases">
        <title>44 bacteria genomes isolated from Dapeng, Shenzhen.</title>
        <authorList>
            <person name="Zheng W."/>
            <person name="Yu S."/>
            <person name="Huang Y."/>
        </authorList>
    </citation>
    <scope>NUCLEOTIDE SEQUENCE</scope>
    <source>
        <strain evidence="4">DP5N28-2</strain>
    </source>
</reference>
<dbReference type="RefSeq" id="WP_222580608.1">
    <property type="nucleotide sequence ID" value="NZ_JAHVHU010000011.1"/>
</dbReference>
<dbReference type="InterPro" id="IPR002347">
    <property type="entry name" value="SDR_fam"/>
</dbReference>
<keyword evidence="2" id="KW-0560">Oxidoreductase</keyword>
<dbReference type="AlphaFoldDB" id="A0A953HV90"/>
<dbReference type="Proteomes" id="UP000753961">
    <property type="component" value="Unassembled WGS sequence"/>
</dbReference>
<dbReference type="FunFam" id="3.40.50.720:FF:000084">
    <property type="entry name" value="Short-chain dehydrogenase reductase"/>
    <property type="match status" value="1"/>
</dbReference>
<sequence>MISKKPSEFPEQQQKSQPGDQYKMNPEPEVIRTDYKGSDKLRGKTALITGGDSGIGRSIAVHFAREGADVAIVYLEEDKDAKTTQRLVEEENQNCLLLKGDIKNPEFCKELVSQTYEKFGSLNILVHNAAVQYPKNDLESIDFDQVETTFHTNIFPQFMITKSALRHMGAGDVILCTTSVTTYKGSSHLVDYASTKGAIVGFTRSLAKMLAPQKIRVNGVAPGPIWTPLIPATFDHVSDFGQDTLLGRAGQPSEVAPAYVFLASKDGSYITGQIIHVNGGYFISS</sequence>
<evidence type="ECO:0000313" key="5">
    <source>
        <dbReference type="Proteomes" id="UP000753961"/>
    </source>
</evidence>
<feature type="compositionally biased region" description="Polar residues" evidence="3">
    <location>
        <begin position="10"/>
        <end position="19"/>
    </location>
</feature>
<dbReference type="InterPro" id="IPR020904">
    <property type="entry name" value="Sc_DH/Rdtase_CS"/>
</dbReference>
<gene>
    <name evidence="4" type="ORF">KUV50_13065</name>
</gene>
<dbReference type="EMBL" id="JAHVHU010000011">
    <property type="protein sequence ID" value="MBY5959075.1"/>
    <property type="molecule type" value="Genomic_DNA"/>
</dbReference>